<keyword evidence="4" id="KW-1185">Reference proteome</keyword>
<feature type="domain" description="Heparan-alpha-glucosaminide N-acetyltransferase catalytic" evidence="2">
    <location>
        <begin position="8"/>
        <end position="220"/>
    </location>
</feature>
<name>A0A1D8P5T1_9FLAO</name>
<accession>A0A1D8P5T1</accession>
<dbReference type="InterPro" id="IPR012429">
    <property type="entry name" value="HGSNAT_cat"/>
</dbReference>
<feature type="transmembrane region" description="Helical" evidence="1">
    <location>
        <begin position="89"/>
        <end position="108"/>
    </location>
</feature>
<dbReference type="STRING" id="1850246.LPB138_04095"/>
<feature type="transmembrane region" description="Helical" evidence="1">
    <location>
        <begin position="225"/>
        <end position="243"/>
    </location>
</feature>
<evidence type="ECO:0000256" key="1">
    <source>
        <dbReference type="SAM" id="Phobius"/>
    </source>
</evidence>
<dbReference type="OrthoDB" id="508112at2"/>
<sequence>MTLVKSNRIESIDLLRGVVMVIMALDHVRDYFYYEAFFGDPTNLETTTPIVFFTRFITHYCAPIFVFLAGTSAYLYGSKKTKKELSKFLFTRGIWLIFLEIVVNNLIWKFDLTYSRIIFQVLWAIGFSMIILSLLIYLNKKIILVIGFILIAGHNLLDGIILQGSSIKSIIWYFLHQPFTPISLGSNKSILVFYPALPWIGVMALGYCFGHFYKRNFDVTIRKKWLLRLGLGAIIMFFIIRGINVYGDLVPWSVQDTTTKTVLSFFKVTKYPPSLAYLLITLGPALLFLYAFEKTKNKLTDFFLVFGRVPFFYYFLHVFVIHVLAIIGLIIFGGDWRDMIVTLEDFSTNTFANYGYPLWVVYLVWIGVIVLLYPFCKKYMIYKVNNKDKWWLSYL</sequence>
<dbReference type="KEGG" id="lul:LPB138_04095"/>
<feature type="transmembrane region" description="Helical" evidence="1">
    <location>
        <begin position="52"/>
        <end position="77"/>
    </location>
</feature>
<dbReference type="Pfam" id="PF07786">
    <property type="entry name" value="HGSNAT_cat"/>
    <property type="match status" value="1"/>
</dbReference>
<keyword evidence="1" id="KW-1133">Transmembrane helix</keyword>
<dbReference type="AlphaFoldDB" id="A0A1D8P5T1"/>
<feature type="transmembrane region" description="Helical" evidence="1">
    <location>
        <begin position="114"/>
        <end position="138"/>
    </location>
</feature>
<evidence type="ECO:0000259" key="2">
    <source>
        <dbReference type="Pfam" id="PF07786"/>
    </source>
</evidence>
<feature type="transmembrane region" description="Helical" evidence="1">
    <location>
        <begin position="274"/>
        <end position="292"/>
    </location>
</feature>
<dbReference type="Proteomes" id="UP000176050">
    <property type="component" value="Chromosome"/>
</dbReference>
<reference evidence="3 4" key="1">
    <citation type="submission" date="2016-10" db="EMBL/GenBank/DDBJ databases">
        <title>Lutibacter sp. LPB0138, isolated from marine gastropod.</title>
        <authorList>
            <person name="Kim E."/>
            <person name="Yi H."/>
        </authorList>
    </citation>
    <scope>NUCLEOTIDE SEQUENCE [LARGE SCALE GENOMIC DNA]</scope>
    <source>
        <strain evidence="3 4">LPB0138</strain>
    </source>
</reference>
<gene>
    <name evidence="3" type="ORF">LPB138_04095</name>
</gene>
<feature type="transmembrane region" description="Helical" evidence="1">
    <location>
        <begin position="191"/>
        <end position="213"/>
    </location>
</feature>
<feature type="transmembrane region" description="Helical" evidence="1">
    <location>
        <begin position="145"/>
        <end position="171"/>
    </location>
</feature>
<dbReference type="PANTHER" id="PTHR40407:SF1">
    <property type="entry name" value="HEPARAN-ALPHA-GLUCOSAMINIDE N-ACETYLTRANSFERASE CATALYTIC DOMAIN-CONTAINING PROTEIN"/>
    <property type="match status" value="1"/>
</dbReference>
<feature type="transmembrane region" description="Helical" evidence="1">
    <location>
        <begin position="312"/>
        <end position="334"/>
    </location>
</feature>
<keyword evidence="1" id="KW-0812">Transmembrane</keyword>
<evidence type="ECO:0000313" key="3">
    <source>
        <dbReference type="EMBL" id="AOW19911.1"/>
    </source>
</evidence>
<protein>
    <recommendedName>
        <fullName evidence="2">Heparan-alpha-glucosaminide N-acetyltransferase catalytic domain-containing protein</fullName>
    </recommendedName>
</protein>
<feature type="transmembrane region" description="Helical" evidence="1">
    <location>
        <begin position="354"/>
        <end position="373"/>
    </location>
</feature>
<dbReference type="RefSeq" id="WP_070236050.1">
    <property type="nucleotide sequence ID" value="NZ_CP017478.1"/>
</dbReference>
<organism evidence="3 4">
    <name type="scientific">Urechidicola croceus</name>
    <dbReference type="NCBI Taxonomy" id="1850246"/>
    <lineage>
        <taxon>Bacteria</taxon>
        <taxon>Pseudomonadati</taxon>
        <taxon>Bacteroidota</taxon>
        <taxon>Flavobacteriia</taxon>
        <taxon>Flavobacteriales</taxon>
        <taxon>Flavobacteriaceae</taxon>
        <taxon>Urechidicola</taxon>
    </lineage>
</organism>
<proteinExistence type="predicted"/>
<dbReference type="PANTHER" id="PTHR40407">
    <property type="entry name" value="MEMBRANE PROTEIN-LIKE PROTEIN"/>
    <property type="match status" value="1"/>
</dbReference>
<evidence type="ECO:0000313" key="4">
    <source>
        <dbReference type="Proteomes" id="UP000176050"/>
    </source>
</evidence>
<dbReference type="EMBL" id="CP017478">
    <property type="protein sequence ID" value="AOW19911.1"/>
    <property type="molecule type" value="Genomic_DNA"/>
</dbReference>
<keyword evidence="1" id="KW-0472">Membrane</keyword>